<protein>
    <recommendedName>
        <fullName evidence="1">DUF4143 domain-containing protein</fullName>
    </recommendedName>
</protein>
<name>X1U0D6_9ZZZZ</name>
<dbReference type="PANTHER" id="PTHR43566:SF2">
    <property type="entry name" value="DUF4143 DOMAIN-CONTAINING PROTEIN"/>
    <property type="match status" value="1"/>
</dbReference>
<evidence type="ECO:0000259" key="1">
    <source>
        <dbReference type="Pfam" id="PF13635"/>
    </source>
</evidence>
<feature type="domain" description="DUF4143" evidence="1">
    <location>
        <begin position="71"/>
        <end position="234"/>
    </location>
</feature>
<organism evidence="2">
    <name type="scientific">marine sediment metagenome</name>
    <dbReference type="NCBI Taxonomy" id="412755"/>
    <lineage>
        <taxon>unclassified sequences</taxon>
        <taxon>metagenomes</taxon>
        <taxon>ecological metagenomes</taxon>
    </lineage>
</organism>
<sequence>MTLFETGHSNGSISLKDLINGIAPQCEDPGLKLDDIIECISSGGWPLNLGLDVSKSLQSVRDYLEEIRRVDIRRVNNTRHDPEKVGRFLRSLARNISTSATATTLAADSGGSDGPINDDTVREYIDALTRLMIVEDQPAWAPHLRSKLRLRKSPKRHFVDPSLAVAALRATPETLMKDLNFLGLLFESLVIRDLRVFAQANDAQVFHYRDETNLEVDAIVEAANGQWAAFEIKLGSGRIDEGANNLLKFMNKIDIKKTGKPTTLGVIVGQGFGYTREDGVSVIPIGSLGP</sequence>
<gene>
    <name evidence="2" type="ORF">S12H4_15077</name>
</gene>
<comment type="caution">
    <text evidence="2">The sequence shown here is derived from an EMBL/GenBank/DDBJ whole genome shotgun (WGS) entry which is preliminary data.</text>
</comment>
<dbReference type="Pfam" id="PF13635">
    <property type="entry name" value="DUF4143"/>
    <property type="match status" value="1"/>
</dbReference>
<dbReference type="PANTHER" id="PTHR43566">
    <property type="entry name" value="CONSERVED PROTEIN"/>
    <property type="match status" value="1"/>
</dbReference>
<dbReference type="EMBL" id="BARW01007217">
    <property type="protein sequence ID" value="GAI85789.1"/>
    <property type="molecule type" value="Genomic_DNA"/>
</dbReference>
<dbReference type="AlphaFoldDB" id="X1U0D6"/>
<dbReference type="InterPro" id="IPR025420">
    <property type="entry name" value="DUF4143"/>
</dbReference>
<reference evidence="2" key="1">
    <citation type="journal article" date="2014" name="Front. Microbiol.">
        <title>High frequency of phylogenetically diverse reductive dehalogenase-homologous genes in deep subseafloor sedimentary metagenomes.</title>
        <authorList>
            <person name="Kawai M."/>
            <person name="Futagami T."/>
            <person name="Toyoda A."/>
            <person name="Takaki Y."/>
            <person name="Nishi S."/>
            <person name="Hori S."/>
            <person name="Arai W."/>
            <person name="Tsubouchi T."/>
            <person name="Morono Y."/>
            <person name="Uchiyama I."/>
            <person name="Ito T."/>
            <person name="Fujiyama A."/>
            <person name="Inagaki F."/>
            <person name="Takami H."/>
        </authorList>
    </citation>
    <scope>NUCLEOTIDE SEQUENCE</scope>
    <source>
        <strain evidence="2">Expedition CK06-06</strain>
    </source>
</reference>
<accession>X1U0D6</accession>
<proteinExistence type="predicted"/>
<evidence type="ECO:0000313" key="2">
    <source>
        <dbReference type="EMBL" id="GAI85789.1"/>
    </source>
</evidence>